<name>A0A6N7QDG2_9XANT</name>
<reference evidence="2" key="2">
    <citation type="journal article" date="2020" name="Plant Dis.">
        <title>A Grain Rot of Rice in Iran Caused by a Xanthomonas Strain Closely Related to X. sacchari.</title>
        <authorList>
            <person name="Mirghasempour S.A."/>
            <person name="Huang S."/>
            <person name="Studholme D.J."/>
            <person name="Brady C.L."/>
        </authorList>
    </citation>
    <scope>NUCLEOTIDE SEQUENCE</scope>
    <source>
        <strain evidence="2">SAM114</strain>
    </source>
</reference>
<dbReference type="AlphaFoldDB" id="A0A6N7QDG2"/>
<organism evidence="1 4">
    <name type="scientific">Xanthomonas sontii</name>
    <dbReference type="NCBI Taxonomy" id="2650745"/>
    <lineage>
        <taxon>Bacteria</taxon>
        <taxon>Pseudomonadati</taxon>
        <taxon>Pseudomonadota</taxon>
        <taxon>Gammaproteobacteria</taxon>
        <taxon>Lysobacterales</taxon>
        <taxon>Lysobacteraceae</taxon>
        <taxon>Xanthomonas</taxon>
    </lineage>
</organism>
<keyword evidence="3" id="KW-1185">Reference proteome</keyword>
<evidence type="ECO:0000313" key="1">
    <source>
        <dbReference type="EMBL" id="MRH02443.1"/>
    </source>
</evidence>
<gene>
    <name evidence="1" type="ORF">GIY21_19265</name>
    <name evidence="2" type="ORF">GIY22_19275</name>
</gene>
<accession>A0A6N7QDG2</accession>
<dbReference type="EMBL" id="WJPM01000022">
    <property type="protein sequence ID" value="MRH76774.1"/>
    <property type="molecule type" value="Genomic_DNA"/>
</dbReference>
<reference evidence="3 4" key="1">
    <citation type="submission" date="2019-11" db="EMBL/GenBank/DDBJ databases">
        <title>First report of rice panicle blight caused by Xanthomonas sp. in Iran.</title>
        <authorList>
            <person name="Mirghasempour S.A."/>
            <person name="Huang S."/>
            <person name="Brady C.L."/>
            <person name="Studholme D.J."/>
        </authorList>
    </citation>
    <scope>NUCLEOTIDE SEQUENCE [LARGE SCALE GENOMIC DNA]</scope>
    <source>
        <strain evidence="1 4">ASD011</strain>
        <strain evidence="3">SAM114</strain>
    </source>
</reference>
<evidence type="ECO:0000313" key="2">
    <source>
        <dbReference type="EMBL" id="MRH76774.1"/>
    </source>
</evidence>
<dbReference type="Proteomes" id="UP000439314">
    <property type="component" value="Unassembled WGS sequence"/>
</dbReference>
<protein>
    <submittedName>
        <fullName evidence="1">Uncharacterized protein</fullName>
    </submittedName>
</protein>
<evidence type="ECO:0000313" key="4">
    <source>
        <dbReference type="Proteomes" id="UP000439314"/>
    </source>
</evidence>
<dbReference type="EMBL" id="WJPN01000022">
    <property type="protein sequence ID" value="MRH02443.1"/>
    <property type="molecule type" value="Genomic_DNA"/>
</dbReference>
<dbReference type="Proteomes" id="UP000437931">
    <property type="component" value="Unassembled WGS sequence"/>
</dbReference>
<proteinExistence type="predicted"/>
<sequence length="160" mass="18392">MNAPLLELVELLSSGSTEPDERSEIVRDIEAFLPELEWTECEEQAYAVAITAAMERYSANGDKMIDVHHELCQMMGDAFPAFPKNVETQTEYYTWLDRHLAEWTDEGDGYDVVEIDDMTTEDNHLFVVYRRDVPRILEIAASLGVPARRPLDYWRGLGYV</sequence>
<comment type="caution">
    <text evidence="1">The sequence shown here is derived from an EMBL/GenBank/DDBJ whole genome shotgun (WGS) entry which is preliminary data.</text>
</comment>
<evidence type="ECO:0000313" key="3">
    <source>
        <dbReference type="Proteomes" id="UP000437931"/>
    </source>
</evidence>